<evidence type="ECO:0000256" key="1">
    <source>
        <dbReference type="SAM" id="Phobius"/>
    </source>
</evidence>
<dbReference type="Pfam" id="PF01841">
    <property type="entry name" value="Transglut_core"/>
    <property type="match status" value="1"/>
</dbReference>
<keyword evidence="1" id="KW-0812">Transmembrane</keyword>
<dbReference type="EMBL" id="RBXR01000001">
    <property type="protein sequence ID" value="RKT69178.1"/>
    <property type="molecule type" value="Genomic_DNA"/>
</dbReference>
<name>A0A495XCB5_9PSEU</name>
<feature type="transmembrane region" description="Helical" evidence="1">
    <location>
        <begin position="115"/>
        <end position="131"/>
    </location>
</feature>
<sequence length="678" mass="70937">MARIHAVWLLLATAVPGLLFAPVFGLWALVPPVAGVVVACYAVVELCLRVPALRPWRPLLALVAGALVLVELVLYDTTRSGLPTSASLTRLVAGVTDSWQLTLQSTWPVRPEADLLLFVPLLVLVVGMIGIELLRRPAAAVLPSLALLLLSQAFVAAEGAVVLPAALAYGVAAAGLFLSPSRSAIALTVALSVVAAVVGLAVPTGPAYSVRHNEFAPAPSAREVSPLAEVAARLADPDAEVFRYTSDAPVDRWRLVVLDGFDGVTWTAGDRYRRLGAEIGPPAGTTVPTTGHSARLTVPGGARWLPSQAMPTSVTGPVRPLIDQDSGTLLLPERGGPVAYDLHWREPFGDLAGLADAAVSADVRTGDLGTVPGEIAGLARTATRDARPTFRTALVLEQYLGDNYKVATGAELPTGSGWPQLREFLLDTKRGTSEQFAASYVVLARIVGIPARLAVGFRAPREPADGDVVVRNEDVLAWPEVAVEGVGWVPLDPAGAASDAGPASTPLAEVVAKARTELPPPTQPLPDPPVSAPGRVAQGSSGVGVGTLALWGGLGLLALLGTALLAIPVAKLVRTARRKRYTGVRGVVGAWWEARDLLRAHGTRITPGMTARDVAAVSAESTVDSLRRLAVHLDMALWSGVPVQQDTVTAAWQAVAEIRGTLARRSFGARVKAVFAIR</sequence>
<evidence type="ECO:0000313" key="3">
    <source>
        <dbReference type="EMBL" id="RKT69178.1"/>
    </source>
</evidence>
<feature type="transmembrane region" description="Helical" evidence="1">
    <location>
        <begin position="7"/>
        <end position="27"/>
    </location>
</feature>
<gene>
    <name evidence="3" type="ORF">DFJ66_2373</name>
</gene>
<feature type="transmembrane region" description="Helical" evidence="1">
    <location>
        <begin position="185"/>
        <end position="202"/>
    </location>
</feature>
<evidence type="ECO:0000259" key="2">
    <source>
        <dbReference type="SMART" id="SM00460"/>
    </source>
</evidence>
<feature type="transmembrane region" description="Helical" evidence="1">
    <location>
        <begin position="59"/>
        <end position="75"/>
    </location>
</feature>
<protein>
    <submittedName>
        <fullName evidence="3">Transglutaminase superfamily protein</fullName>
    </submittedName>
</protein>
<dbReference type="InterPro" id="IPR021878">
    <property type="entry name" value="TgpA_N"/>
</dbReference>
<dbReference type="SUPFAM" id="SSF54001">
    <property type="entry name" value="Cysteine proteinases"/>
    <property type="match status" value="1"/>
</dbReference>
<dbReference type="PANTHER" id="PTHR42736">
    <property type="entry name" value="PROTEIN-GLUTAMINE GAMMA-GLUTAMYLTRANSFERASE"/>
    <property type="match status" value="1"/>
</dbReference>
<comment type="caution">
    <text evidence="3">The sequence shown here is derived from an EMBL/GenBank/DDBJ whole genome shotgun (WGS) entry which is preliminary data.</text>
</comment>
<keyword evidence="1" id="KW-1133">Transmembrane helix</keyword>
<feature type="domain" description="Transglutaminase-like" evidence="2">
    <location>
        <begin position="425"/>
        <end position="495"/>
    </location>
</feature>
<keyword evidence="1" id="KW-0472">Membrane</keyword>
<organism evidence="3 4">
    <name type="scientific">Saccharothrix variisporea</name>
    <dbReference type="NCBI Taxonomy" id="543527"/>
    <lineage>
        <taxon>Bacteria</taxon>
        <taxon>Bacillati</taxon>
        <taxon>Actinomycetota</taxon>
        <taxon>Actinomycetes</taxon>
        <taxon>Pseudonocardiales</taxon>
        <taxon>Pseudonocardiaceae</taxon>
        <taxon>Saccharothrix</taxon>
    </lineage>
</organism>
<feature type="transmembrane region" description="Helical" evidence="1">
    <location>
        <begin position="548"/>
        <end position="570"/>
    </location>
</feature>
<accession>A0A495XCB5</accession>
<proteinExistence type="predicted"/>
<dbReference type="InterPro" id="IPR052901">
    <property type="entry name" value="Bact_TGase-like"/>
</dbReference>
<keyword evidence="4" id="KW-1185">Reference proteome</keyword>
<dbReference type="Pfam" id="PF11992">
    <property type="entry name" value="TgpA_N"/>
    <property type="match status" value="1"/>
</dbReference>
<dbReference type="AlphaFoldDB" id="A0A495XCB5"/>
<reference evidence="3 4" key="1">
    <citation type="submission" date="2018-10" db="EMBL/GenBank/DDBJ databases">
        <title>Sequencing the genomes of 1000 actinobacteria strains.</title>
        <authorList>
            <person name="Klenk H.-P."/>
        </authorList>
    </citation>
    <scope>NUCLEOTIDE SEQUENCE [LARGE SCALE GENOMIC DNA]</scope>
    <source>
        <strain evidence="3 4">DSM 43911</strain>
    </source>
</reference>
<dbReference type="InterPro" id="IPR002931">
    <property type="entry name" value="Transglutaminase-like"/>
</dbReference>
<feature type="transmembrane region" description="Helical" evidence="1">
    <location>
        <begin position="161"/>
        <end position="178"/>
    </location>
</feature>
<dbReference type="SMART" id="SM00460">
    <property type="entry name" value="TGc"/>
    <property type="match status" value="1"/>
</dbReference>
<dbReference type="Proteomes" id="UP000272729">
    <property type="component" value="Unassembled WGS sequence"/>
</dbReference>
<evidence type="ECO:0000313" key="4">
    <source>
        <dbReference type="Proteomes" id="UP000272729"/>
    </source>
</evidence>
<dbReference type="Gene3D" id="3.10.620.30">
    <property type="match status" value="1"/>
</dbReference>
<dbReference type="PANTHER" id="PTHR42736:SF1">
    <property type="entry name" value="PROTEIN-GLUTAMINE GAMMA-GLUTAMYLTRANSFERASE"/>
    <property type="match status" value="1"/>
</dbReference>
<dbReference type="InterPro" id="IPR038765">
    <property type="entry name" value="Papain-like_cys_pep_sf"/>
</dbReference>